<name>A0A410P5Q8_VELA1</name>
<dbReference type="Pfam" id="PF13525">
    <property type="entry name" value="YfiO"/>
    <property type="match status" value="1"/>
</dbReference>
<feature type="domain" description="Outer membrane lipoprotein BamD-like" evidence="5">
    <location>
        <begin position="154"/>
        <end position="314"/>
    </location>
</feature>
<dbReference type="InterPro" id="IPR011990">
    <property type="entry name" value="TPR-like_helical_dom_sf"/>
</dbReference>
<feature type="repeat" description="TPR" evidence="4">
    <location>
        <begin position="174"/>
        <end position="207"/>
    </location>
</feature>
<evidence type="ECO:0000256" key="1">
    <source>
        <dbReference type="ARBA" id="ARBA00022729"/>
    </source>
</evidence>
<gene>
    <name evidence="6" type="ORF">BU251_07160</name>
</gene>
<dbReference type="SMART" id="SM00028">
    <property type="entry name" value="TPR"/>
    <property type="match status" value="4"/>
</dbReference>
<sequence>MELLGKMAMMKKACVTLILFFLFSQTSFGYWIWTPESKKWTNPKYAPKESPQEQLKFALGYLEIKDYETAYNEFKKLVKYYPDALEAPEAQFYMGRCLEETGKFYEAFQAYQKVIDKYPFTERTDDVLQQEYILAQRLLDYRKNVAGISFTGENAALEIFHKVIENAPYGKYAAASQYKIGLTLKAKGDFTEATDEFQKVLDNYPTSEWAEPAKFQIAVCAARSSLDASYDQSMTQEAVDKFKVFLTTHPDAELSDQAEQRIDELRDKEAQSNYEVGLFYEKQKAPDSAKIYYQYVVDNYPSSAWAKKSVERLQALEEKKK</sequence>
<evidence type="ECO:0000313" key="7">
    <source>
        <dbReference type="Proteomes" id="UP000287243"/>
    </source>
</evidence>
<evidence type="ECO:0000256" key="4">
    <source>
        <dbReference type="PROSITE-ProRule" id="PRU00339"/>
    </source>
</evidence>
<evidence type="ECO:0000256" key="2">
    <source>
        <dbReference type="ARBA" id="ARBA00023136"/>
    </source>
</evidence>
<dbReference type="KEGG" id="vai:BU251_07160"/>
<keyword evidence="4" id="KW-0802">TPR repeat</keyword>
<keyword evidence="7" id="KW-1185">Reference proteome</keyword>
<evidence type="ECO:0000259" key="5">
    <source>
        <dbReference type="Pfam" id="PF13525"/>
    </source>
</evidence>
<dbReference type="SUPFAM" id="SSF48452">
    <property type="entry name" value="TPR-like"/>
    <property type="match status" value="1"/>
</dbReference>
<dbReference type="Proteomes" id="UP000287243">
    <property type="component" value="Chromosome"/>
</dbReference>
<evidence type="ECO:0000313" key="6">
    <source>
        <dbReference type="EMBL" id="QAT17509.1"/>
    </source>
</evidence>
<dbReference type="OrthoDB" id="189050at2"/>
<evidence type="ECO:0000256" key="3">
    <source>
        <dbReference type="ARBA" id="ARBA00023237"/>
    </source>
</evidence>
<dbReference type="EMBL" id="CP019384">
    <property type="protein sequence ID" value="QAT17509.1"/>
    <property type="molecule type" value="Genomic_DNA"/>
</dbReference>
<dbReference type="Gene3D" id="1.25.40.10">
    <property type="entry name" value="Tetratricopeptide repeat domain"/>
    <property type="match status" value="2"/>
</dbReference>
<feature type="repeat" description="TPR" evidence="4">
    <location>
        <begin position="51"/>
        <end position="84"/>
    </location>
</feature>
<dbReference type="Pfam" id="PF13174">
    <property type="entry name" value="TPR_6"/>
    <property type="match status" value="2"/>
</dbReference>
<keyword evidence="1" id="KW-0732">Signal</keyword>
<protein>
    <recommendedName>
        <fullName evidence="5">Outer membrane lipoprotein BamD-like domain-containing protein</fullName>
    </recommendedName>
</protein>
<dbReference type="NCBIfam" id="TIGR03302">
    <property type="entry name" value="OM_YfiO"/>
    <property type="match status" value="1"/>
</dbReference>
<proteinExistence type="predicted"/>
<dbReference type="PROSITE" id="PS50005">
    <property type="entry name" value="TPR"/>
    <property type="match status" value="3"/>
</dbReference>
<dbReference type="InterPro" id="IPR019734">
    <property type="entry name" value="TPR_rpt"/>
</dbReference>
<dbReference type="AlphaFoldDB" id="A0A410P5Q8"/>
<dbReference type="InterPro" id="IPR017689">
    <property type="entry name" value="BamD"/>
</dbReference>
<organism evidence="6 7">
    <name type="scientific">Velamenicoccus archaeovorus</name>
    <dbReference type="NCBI Taxonomy" id="1930593"/>
    <lineage>
        <taxon>Bacteria</taxon>
        <taxon>Pseudomonadati</taxon>
        <taxon>Candidatus Omnitrophota</taxon>
        <taxon>Candidatus Velamenicoccus</taxon>
    </lineage>
</organism>
<feature type="repeat" description="TPR" evidence="4">
    <location>
        <begin position="88"/>
        <end position="121"/>
    </location>
</feature>
<accession>A0A410P5Q8</accession>
<keyword evidence="2" id="KW-0472">Membrane</keyword>
<keyword evidence="3" id="KW-0998">Cell outer membrane</keyword>
<dbReference type="InterPro" id="IPR039565">
    <property type="entry name" value="BamD-like"/>
</dbReference>
<reference evidence="6 7" key="1">
    <citation type="submission" date="2017-01" db="EMBL/GenBank/DDBJ databases">
        <title>First insights into the biology of 'candidatus Vampirococcus archaeovorus'.</title>
        <authorList>
            <person name="Kizina J."/>
            <person name="Jordan S."/>
            <person name="Stueber K."/>
            <person name="Reinhardt R."/>
            <person name="Harder J."/>
        </authorList>
    </citation>
    <scope>NUCLEOTIDE SEQUENCE [LARGE SCALE GENOMIC DNA]</scope>
    <source>
        <strain evidence="6 7">LiM</strain>
    </source>
</reference>